<protein>
    <submittedName>
        <fullName evidence="3">Uncharacterized protein</fullName>
    </submittedName>
</protein>
<dbReference type="RefSeq" id="WP_163289476.1">
    <property type="nucleotide sequence ID" value="NZ_JAAGWY010000002.1"/>
</dbReference>
<dbReference type="AlphaFoldDB" id="A0A6L9XXS5"/>
<dbReference type="EMBL" id="JAAGWY010000002">
    <property type="protein sequence ID" value="NEN06017.1"/>
    <property type="molecule type" value="Genomic_DNA"/>
</dbReference>
<keyword evidence="4" id="KW-1185">Reference proteome</keyword>
<evidence type="ECO:0000313" key="4">
    <source>
        <dbReference type="Proteomes" id="UP000474967"/>
    </source>
</evidence>
<feature type="region of interest" description="Disordered" evidence="1">
    <location>
        <begin position="75"/>
        <end position="97"/>
    </location>
</feature>
<feature type="transmembrane region" description="Helical" evidence="2">
    <location>
        <begin position="32"/>
        <end position="54"/>
    </location>
</feature>
<evidence type="ECO:0000313" key="3">
    <source>
        <dbReference type="EMBL" id="NEN06017.1"/>
    </source>
</evidence>
<keyword evidence="2" id="KW-0812">Transmembrane</keyword>
<organism evidence="3 4">
    <name type="scientific">Leifsonia tongyongensis</name>
    <dbReference type="NCBI Taxonomy" id="1268043"/>
    <lineage>
        <taxon>Bacteria</taxon>
        <taxon>Bacillati</taxon>
        <taxon>Actinomycetota</taxon>
        <taxon>Actinomycetes</taxon>
        <taxon>Micrococcales</taxon>
        <taxon>Microbacteriaceae</taxon>
        <taxon>Leifsonia</taxon>
    </lineage>
</organism>
<name>A0A6L9XXS5_9MICO</name>
<gene>
    <name evidence="3" type="ORF">G3T36_09030</name>
</gene>
<proteinExistence type="predicted"/>
<reference evidence="3 4" key="1">
    <citation type="journal article" date="2014" name="J. Microbiol.">
        <title>Diaminobutyricibacter tongyongensis gen. nov., sp. nov. and Homoserinibacter gongjuensis gen. nov., sp. nov. belong to the family Microbacteriaceae.</title>
        <authorList>
            <person name="Kim S.J."/>
            <person name="Ahn J.H."/>
            <person name="Weon H.Y."/>
            <person name="Hamada M."/>
            <person name="Suzuki K."/>
            <person name="Kwon S.W."/>
        </authorList>
    </citation>
    <scope>NUCLEOTIDE SEQUENCE [LARGE SCALE GENOMIC DNA]</scope>
    <source>
        <strain evidence="3 4">NBRC 108724</strain>
    </source>
</reference>
<sequence>MNSRLFGFVAMSFAGAIGGVIGAQDAEHPIWLTVLLYAGLAVVIMAARVGTWVLKNDQRWEAQLTVSRSHRLRLPPLRRGKSKPTNGTRVEYGRQVD</sequence>
<keyword evidence="2" id="KW-1133">Transmembrane helix</keyword>
<comment type="caution">
    <text evidence="3">The sequence shown here is derived from an EMBL/GenBank/DDBJ whole genome shotgun (WGS) entry which is preliminary data.</text>
</comment>
<evidence type="ECO:0000256" key="2">
    <source>
        <dbReference type="SAM" id="Phobius"/>
    </source>
</evidence>
<evidence type="ECO:0000256" key="1">
    <source>
        <dbReference type="SAM" id="MobiDB-lite"/>
    </source>
</evidence>
<dbReference type="Proteomes" id="UP000474967">
    <property type="component" value="Unassembled WGS sequence"/>
</dbReference>
<accession>A0A6L9XXS5</accession>
<keyword evidence="2" id="KW-0472">Membrane</keyword>